<dbReference type="Proteomes" id="UP000036802">
    <property type="component" value="Unassembled WGS sequence"/>
</dbReference>
<sequence length="76" mass="8170">MRCGLRDGGAATCRNTRGLDHRVATGIALAREGAFDAEHAERFADPRVVELAATFGMEKSAADVFLETVTQPFLGF</sequence>
<comment type="caution">
    <text evidence="1">The sequence shown here is derived from an EMBL/GenBank/DDBJ whole genome shotgun (WGS) entry which is preliminary data.</text>
</comment>
<evidence type="ECO:0000313" key="2">
    <source>
        <dbReference type="Proteomes" id="UP000036802"/>
    </source>
</evidence>
<dbReference type="EMBL" id="AVQC01000011">
    <property type="protein sequence ID" value="KOA65114.1"/>
    <property type="molecule type" value="Genomic_DNA"/>
</dbReference>
<dbReference type="AlphaFoldDB" id="A0A0L7CZF3"/>
<evidence type="ECO:0000313" key="1">
    <source>
        <dbReference type="EMBL" id="KOA65114.1"/>
    </source>
</evidence>
<organism evidence="1 2">
    <name type="scientific">Bifidobacterium breve MCC 1114</name>
    <dbReference type="NCBI Taxonomy" id="1365964"/>
    <lineage>
        <taxon>Bacteria</taxon>
        <taxon>Bacillati</taxon>
        <taxon>Actinomycetota</taxon>
        <taxon>Actinomycetes</taxon>
        <taxon>Bifidobacteriales</taxon>
        <taxon>Bifidobacteriaceae</taxon>
        <taxon>Bifidobacterium</taxon>
    </lineage>
</organism>
<reference evidence="1 2" key="1">
    <citation type="journal article" date="2015" name="Int J Genomics">
        <title>Comparative Genomics Revealed Genetic Diversity and Species/Strain-Level Differences in Carbohydrate Metabolism of Three Probiotic Bifidobacterial Species.</title>
        <authorList>
            <person name="Odamaki T."/>
            <person name="Horigome A."/>
            <person name="Sugahara H."/>
            <person name="Hashikura N."/>
            <person name="Minami J."/>
            <person name="Xiao J.Z."/>
            <person name="Abe F."/>
        </authorList>
    </citation>
    <scope>NUCLEOTIDE SEQUENCE [LARGE SCALE GENOMIC DNA]</scope>
    <source>
        <strain evidence="1 2">MCC 1114</strain>
    </source>
</reference>
<dbReference type="PATRIC" id="fig|1365964.3.peg.1361"/>
<proteinExistence type="predicted"/>
<accession>A0A0L7CZF3</accession>
<protein>
    <submittedName>
        <fullName evidence="1">Uncharacterized protein</fullName>
    </submittedName>
</protein>
<gene>
    <name evidence="1" type="ORF">BBM1114_06740</name>
</gene>
<name>A0A0L7CZF3_BIFBR</name>